<dbReference type="AlphaFoldDB" id="M1PV37"/>
<dbReference type="Proteomes" id="UP000011718">
    <property type="component" value="Chromosome"/>
</dbReference>
<dbReference type="BioCyc" id="MMAZ1236903:G139K-643-MONOMER"/>
<protein>
    <submittedName>
        <fullName evidence="1">Uncharacterized protein</fullName>
    </submittedName>
</protein>
<dbReference type="HOGENOM" id="CLU_3075358_0_0_2"/>
<name>M1PV37_METMZ</name>
<proteinExistence type="predicted"/>
<dbReference type="EMBL" id="CP004144">
    <property type="protein sequence ID" value="AGF96091.1"/>
    <property type="molecule type" value="Genomic_DNA"/>
</dbReference>
<sequence length="52" mass="5820">MYKLAMLEFPTCGAGRCGVSGARESQKIRAIFSGNGIFSMHKGMKNWIRIIR</sequence>
<gene>
    <name evidence="1" type="ORF">MmTuc01_0678</name>
</gene>
<accession>M1PV37</accession>
<reference evidence="1 2" key="1">
    <citation type="journal article" date="2013" name="Genome Announc.">
        <title>Complete Genome of a Methanosarcina mazei Strain Isolated from Sediment Samples from an Amazonian Flooded Area.</title>
        <authorList>
            <person name="Assis das Gracas D."/>
            <person name="Thiago Juca Ramos R."/>
            <person name="Vieira Araujo A.C."/>
            <person name="Zahlouth R."/>
            <person name="Ribeiro Carneiro A."/>
            <person name="Souza Lopes T."/>
            <person name="Azevedo Barauna R."/>
            <person name="Azevedo V."/>
            <person name="Cruz Schneider M.P."/>
            <person name="Pellizari V.H."/>
            <person name="Silva A."/>
        </authorList>
    </citation>
    <scope>NUCLEOTIDE SEQUENCE [LARGE SCALE GENOMIC DNA]</scope>
    <source>
        <strain evidence="1 2">Tuc01</strain>
    </source>
</reference>
<evidence type="ECO:0000313" key="1">
    <source>
        <dbReference type="EMBL" id="AGF96091.1"/>
    </source>
</evidence>
<organism evidence="1 2">
    <name type="scientific">Methanosarcina mazei Tuc01</name>
    <dbReference type="NCBI Taxonomy" id="1236903"/>
    <lineage>
        <taxon>Archaea</taxon>
        <taxon>Methanobacteriati</taxon>
        <taxon>Methanobacteriota</taxon>
        <taxon>Stenosarchaea group</taxon>
        <taxon>Methanomicrobia</taxon>
        <taxon>Methanosarcinales</taxon>
        <taxon>Methanosarcinaceae</taxon>
        <taxon>Methanosarcina</taxon>
    </lineage>
</organism>
<evidence type="ECO:0000313" key="2">
    <source>
        <dbReference type="Proteomes" id="UP000011718"/>
    </source>
</evidence>
<dbReference type="KEGG" id="mmaz:MmTuc01_0678"/>